<dbReference type="Proteomes" id="UP001597040">
    <property type="component" value="Unassembled WGS sequence"/>
</dbReference>
<gene>
    <name evidence="1" type="ORF">ACFQ3N_11245</name>
</gene>
<keyword evidence="2" id="KW-1185">Reference proteome</keyword>
<sequence length="130" mass="14577">MKILEFFTGGTESGQSWLKGALYVCVILNGIRRADACLSEIGREVALDDTFSVLQNLRILAQLEKLGTSVVREFDSVQLRKVLQLPKVYLPVAVVTIVIQLINQNFHLGSLIRTLSIKGVLMIDNERRCF</sequence>
<evidence type="ECO:0000313" key="1">
    <source>
        <dbReference type="EMBL" id="MFD1038959.1"/>
    </source>
</evidence>
<dbReference type="SUPFAM" id="SSF55469">
    <property type="entry name" value="FMN-dependent nitroreductase-like"/>
    <property type="match status" value="1"/>
</dbReference>
<accession>A0ABW3LNB7</accession>
<organism evidence="1 2">
    <name type="scientific">Virgibacillus byunsanensis</name>
    <dbReference type="NCBI Taxonomy" id="570945"/>
    <lineage>
        <taxon>Bacteria</taxon>
        <taxon>Bacillati</taxon>
        <taxon>Bacillota</taxon>
        <taxon>Bacilli</taxon>
        <taxon>Bacillales</taxon>
        <taxon>Bacillaceae</taxon>
        <taxon>Virgibacillus</taxon>
    </lineage>
</organism>
<dbReference type="EMBL" id="JBHTKJ010000028">
    <property type="protein sequence ID" value="MFD1038959.1"/>
    <property type="molecule type" value="Genomic_DNA"/>
</dbReference>
<protein>
    <recommendedName>
        <fullName evidence="3">Tn3 transposase DDE domain-containing protein</fullName>
    </recommendedName>
</protein>
<comment type="caution">
    <text evidence="1">The sequence shown here is derived from an EMBL/GenBank/DDBJ whole genome shotgun (WGS) entry which is preliminary data.</text>
</comment>
<evidence type="ECO:0000313" key="2">
    <source>
        <dbReference type="Proteomes" id="UP001597040"/>
    </source>
</evidence>
<dbReference type="RefSeq" id="WP_390362442.1">
    <property type="nucleotide sequence ID" value="NZ_JBHTKJ010000028.1"/>
</dbReference>
<evidence type="ECO:0008006" key="3">
    <source>
        <dbReference type="Google" id="ProtNLM"/>
    </source>
</evidence>
<dbReference type="Gene3D" id="3.40.109.10">
    <property type="entry name" value="NADH Oxidase"/>
    <property type="match status" value="1"/>
</dbReference>
<dbReference type="InterPro" id="IPR000415">
    <property type="entry name" value="Nitroreductase-like"/>
</dbReference>
<name>A0ABW3LNB7_9BACI</name>
<proteinExistence type="predicted"/>
<reference evidence="2" key="1">
    <citation type="journal article" date="2019" name="Int. J. Syst. Evol. Microbiol.">
        <title>The Global Catalogue of Microorganisms (GCM) 10K type strain sequencing project: providing services to taxonomists for standard genome sequencing and annotation.</title>
        <authorList>
            <consortium name="The Broad Institute Genomics Platform"/>
            <consortium name="The Broad Institute Genome Sequencing Center for Infectious Disease"/>
            <person name="Wu L."/>
            <person name="Ma J."/>
        </authorList>
    </citation>
    <scope>NUCLEOTIDE SEQUENCE [LARGE SCALE GENOMIC DNA]</scope>
    <source>
        <strain evidence="2">CCUG 56754</strain>
    </source>
</reference>